<dbReference type="PANTHER" id="PTHR37089">
    <property type="entry name" value="PROTEIN U-RELATED"/>
    <property type="match status" value="1"/>
</dbReference>
<dbReference type="EMBL" id="SWKR01000001">
    <property type="protein sequence ID" value="TKD53324.1"/>
    <property type="molecule type" value="Genomic_DNA"/>
</dbReference>
<organism evidence="3 4">
    <name type="scientific">Sphingomonas baiyangensis</name>
    <dbReference type="NCBI Taxonomy" id="2572576"/>
    <lineage>
        <taxon>Bacteria</taxon>
        <taxon>Pseudomonadati</taxon>
        <taxon>Pseudomonadota</taxon>
        <taxon>Alphaproteobacteria</taxon>
        <taxon>Sphingomonadales</taxon>
        <taxon>Sphingomonadaceae</taxon>
        <taxon>Sphingomonas</taxon>
    </lineage>
</organism>
<keyword evidence="4" id="KW-1185">Reference proteome</keyword>
<gene>
    <name evidence="3" type="ORF">FBR43_03105</name>
</gene>
<accession>A0A4U1L908</accession>
<sequence>MIDHRFISLRRAVAAALAVLPIAIAATPAAAQTATGTIGVELTVTNACVVNDSTTLQSTLGTVGDVNFGTQPGTFQTVDGELVGNVGALSIRCSPDASPTLTIGSGSNDNAGVRRMISGSATIPYRLYTNASRDNEITIGRQMSLGPATTAPIVVPIYARASNPGGIARAGRYTDTVQITLAW</sequence>
<dbReference type="PANTHER" id="PTHR37089:SF3">
    <property type="entry name" value="EXPORTED PROTEIN"/>
    <property type="match status" value="1"/>
</dbReference>
<dbReference type="InterPro" id="IPR053167">
    <property type="entry name" value="Spore_coat_component"/>
</dbReference>
<dbReference type="Pfam" id="PF05229">
    <property type="entry name" value="SCPU"/>
    <property type="match status" value="1"/>
</dbReference>
<evidence type="ECO:0000313" key="4">
    <source>
        <dbReference type="Proteomes" id="UP000309138"/>
    </source>
</evidence>
<dbReference type="AlphaFoldDB" id="A0A4U1L908"/>
<feature type="signal peptide" evidence="1">
    <location>
        <begin position="1"/>
        <end position="31"/>
    </location>
</feature>
<name>A0A4U1L908_9SPHN</name>
<dbReference type="InterPro" id="IPR007893">
    <property type="entry name" value="Spore_coat_U/FanG"/>
</dbReference>
<reference evidence="3 4" key="1">
    <citation type="submission" date="2019-04" db="EMBL/GenBank/DDBJ databases">
        <authorList>
            <person name="Yang Y."/>
            <person name="Wei D."/>
        </authorList>
    </citation>
    <scope>NUCLEOTIDE SEQUENCE [LARGE SCALE GENOMIC DNA]</scope>
    <source>
        <strain evidence="3 4">L-1-4w-11</strain>
    </source>
</reference>
<dbReference type="SMART" id="SM00972">
    <property type="entry name" value="SCPU"/>
    <property type="match status" value="1"/>
</dbReference>
<dbReference type="RefSeq" id="WP_136941742.1">
    <property type="nucleotide sequence ID" value="NZ_SWKR01000001.1"/>
</dbReference>
<protein>
    <submittedName>
        <fullName evidence="3">Spore coat protein U domain-containing protein</fullName>
    </submittedName>
</protein>
<feature type="domain" description="Spore coat protein U/FanG" evidence="2">
    <location>
        <begin position="35"/>
        <end position="180"/>
    </location>
</feature>
<keyword evidence="3" id="KW-0167">Capsid protein</keyword>
<feature type="chain" id="PRO_5020929233" evidence="1">
    <location>
        <begin position="32"/>
        <end position="183"/>
    </location>
</feature>
<evidence type="ECO:0000256" key="1">
    <source>
        <dbReference type="SAM" id="SignalP"/>
    </source>
</evidence>
<dbReference type="Proteomes" id="UP000309138">
    <property type="component" value="Unassembled WGS sequence"/>
</dbReference>
<comment type="caution">
    <text evidence="3">The sequence shown here is derived from an EMBL/GenBank/DDBJ whole genome shotgun (WGS) entry which is preliminary data.</text>
</comment>
<proteinExistence type="predicted"/>
<keyword evidence="3" id="KW-0946">Virion</keyword>
<dbReference type="OrthoDB" id="7571961at2"/>
<evidence type="ECO:0000313" key="3">
    <source>
        <dbReference type="EMBL" id="TKD53324.1"/>
    </source>
</evidence>
<evidence type="ECO:0000259" key="2">
    <source>
        <dbReference type="Pfam" id="PF05229"/>
    </source>
</evidence>
<keyword evidence="1" id="KW-0732">Signal</keyword>